<evidence type="ECO:0000313" key="8">
    <source>
        <dbReference type="Proteomes" id="UP000184387"/>
    </source>
</evidence>
<evidence type="ECO:0000256" key="4">
    <source>
        <dbReference type="ARBA" id="ARBA00022989"/>
    </source>
</evidence>
<dbReference type="Pfam" id="PF02104">
    <property type="entry name" value="SURF1"/>
    <property type="match status" value="1"/>
</dbReference>
<dbReference type="CDD" id="cd06662">
    <property type="entry name" value="SURF1"/>
    <property type="match status" value="1"/>
</dbReference>
<accession>A0A1M6AVZ9</accession>
<dbReference type="GO" id="GO:0005886">
    <property type="term" value="C:plasma membrane"/>
    <property type="evidence" value="ECO:0007669"/>
    <property type="project" value="UniProtKB-SubCell"/>
</dbReference>
<keyword evidence="4 6" id="KW-1133">Transmembrane helix</keyword>
<dbReference type="PROSITE" id="PS50895">
    <property type="entry name" value="SURF1"/>
    <property type="match status" value="1"/>
</dbReference>
<evidence type="ECO:0000256" key="2">
    <source>
        <dbReference type="ARBA" id="ARBA00007165"/>
    </source>
</evidence>
<keyword evidence="5 6" id="KW-0472">Membrane</keyword>
<evidence type="ECO:0000256" key="5">
    <source>
        <dbReference type="ARBA" id="ARBA00023136"/>
    </source>
</evidence>
<protein>
    <recommendedName>
        <fullName evidence="6">SURF1-like protein</fullName>
    </recommendedName>
</protein>
<evidence type="ECO:0000256" key="6">
    <source>
        <dbReference type="RuleBase" id="RU363076"/>
    </source>
</evidence>
<proteinExistence type="inferred from homology"/>
<organism evidence="7 8">
    <name type="scientific">Muricoccus roseus</name>
    <dbReference type="NCBI Taxonomy" id="198092"/>
    <lineage>
        <taxon>Bacteria</taxon>
        <taxon>Pseudomonadati</taxon>
        <taxon>Pseudomonadota</taxon>
        <taxon>Alphaproteobacteria</taxon>
        <taxon>Acetobacterales</taxon>
        <taxon>Roseomonadaceae</taxon>
        <taxon>Muricoccus</taxon>
    </lineage>
</organism>
<sequence>MTSRWRRILPAVLVSIPILAVLLALGTWQVRRLHWKTDLLAQIAASEAAPPVPLTVPPQPFTKVRVTGRFRHDLEAVLGAEVRNGLLGARLVTPLEAAGLPPVLVDRGWVPSERRNAPIARPEGEVSVTGYLSPPHERDMFAATDDTAGRRFFTADARAIGTALGLPGTMPELLVALAEPGQPRDALPQPATTLPRPTNSHLGYAITWYGLAFSLMAVLIAWAIRKEDP</sequence>
<evidence type="ECO:0000313" key="7">
    <source>
        <dbReference type="EMBL" id="SHI40617.1"/>
    </source>
</evidence>
<keyword evidence="3 6" id="KW-0812">Transmembrane</keyword>
<dbReference type="InterPro" id="IPR002994">
    <property type="entry name" value="Surf1/Shy1"/>
</dbReference>
<dbReference type="STRING" id="198092.SAMN02745194_00272"/>
<dbReference type="EMBL" id="FQZF01000002">
    <property type="protein sequence ID" value="SHI40617.1"/>
    <property type="molecule type" value="Genomic_DNA"/>
</dbReference>
<gene>
    <name evidence="7" type="ORF">SAMN02745194_00272</name>
</gene>
<comment type="caution">
    <text evidence="6">Lacks conserved residue(s) required for the propagation of feature annotation.</text>
</comment>
<dbReference type="InterPro" id="IPR045214">
    <property type="entry name" value="Surf1/Surf4"/>
</dbReference>
<dbReference type="PANTHER" id="PTHR23427:SF2">
    <property type="entry name" value="SURFEIT LOCUS PROTEIN 1"/>
    <property type="match status" value="1"/>
</dbReference>
<dbReference type="RefSeq" id="WP_073130557.1">
    <property type="nucleotide sequence ID" value="NZ_FQZF01000002.1"/>
</dbReference>
<keyword evidence="6" id="KW-1003">Cell membrane</keyword>
<comment type="subcellular location">
    <subcellularLocation>
        <location evidence="6">Cell membrane</location>
        <topology evidence="6">Multi-pass membrane protein</topology>
    </subcellularLocation>
    <subcellularLocation>
        <location evidence="1">Membrane</location>
    </subcellularLocation>
</comment>
<keyword evidence="8" id="KW-1185">Reference proteome</keyword>
<reference evidence="7 8" key="1">
    <citation type="submission" date="2016-11" db="EMBL/GenBank/DDBJ databases">
        <authorList>
            <person name="Jaros S."/>
            <person name="Januszkiewicz K."/>
            <person name="Wedrychowicz H."/>
        </authorList>
    </citation>
    <scope>NUCLEOTIDE SEQUENCE [LARGE SCALE GENOMIC DNA]</scope>
    <source>
        <strain evidence="7 8">DSM 14916</strain>
    </source>
</reference>
<feature type="transmembrane region" description="Helical" evidence="6">
    <location>
        <begin position="202"/>
        <end position="224"/>
    </location>
</feature>
<evidence type="ECO:0000256" key="3">
    <source>
        <dbReference type="ARBA" id="ARBA00022692"/>
    </source>
</evidence>
<dbReference type="AlphaFoldDB" id="A0A1M6AVZ9"/>
<dbReference type="PANTHER" id="PTHR23427">
    <property type="entry name" value="SURFEIT LOCUS PROTEIN"/>
    <property type="match status" value="1"/>
</dbReference>
<evidence type="ECO:0000256" key="1">
    <source>
        <dbReference type="ARBA" id="ARBA00004370"/>
    </source>
</evidence>
<comment type="similarity">
    <text evidence="2 6">Belongs to the SURF1 family.</text>
</comment>
<dbReference type="OrthoDB" id="6079986at2"/>
<dbReference type="Proteomes" id="UP000184387">
    <property type="component" value="Unassembled WGS sequence"/>
</dbReference>
<name>A0A1M6AVZ9_9PROT</name>